<sequence length="181" mass="20171">MAEIVALVSAIAWPGAIVWVAYLFRSDIRALTTRVSHLKYKDIEATFEKELSDTEAKVKAITYQQPAALPSSELQSKIEQLQRIANVSPRAAILESWLLIENAAGQSGFVQGAQVPRINSLLFVDWLMREGKLPNDSVEILSALRELRNKAAHLPEFSISQEEAERYITLAVKISTLIVEP</sequence>
<dbReference type="AlphaFoldDB" id="Q8GEC9"/>
<keyword evidence="1" id="KW-0812">Transmembrane</keyword>
<evidence type="ECO:0000256" key="1">
    <source>
        <dbReference type="SAM" id="Phobius"/>
    </source>
</evidence>
<dbReference type="EMBL" id="AY129392">
    <property type="protein sequence ID" value="AAN16057.1"/>
    <property type="molecule type" value="Genomic_DNA"/>
</dbReference>
<reference evidence="2" key="1">
    <citation type="journal article" date="2003" name="J. Bacteriol.">
        <title>Recombination activity of a distinctive integron-gene cassette system associated with Pseudomonas stutzeri populations in soil.</title>
        <authorList>
            <person name="Holmes A.J."/>
            <person name="Holley M.P."/>
            <person name="Mahon A."/>
            <person name="Nield B."/>
            <person name="Gillings M."/>
            <person name="Stokes H.W."/>
        </authorList>
    </citation>
    <scope>NUCLEOTIDE SEQUENCE</scope>
    <source>
        <strain evidence="2">Q</strain>
    </source>
</reference>
<name>Q8GEC9_STUST</name>
<keyword evidence="1" id="KW-1133">Transmembrane helix</keyword>
<feature type="transmembrane region" description="Helical" evidence="1">
    <location>
        <begin position="6"/>
        <end position="24"/>
    </location>
</feature>
<evidence type="ECO:0000313" key="2">
    <source>
        <dbReference type="EMBL" id="AAN16057.1"/>
    </source>
</evidence>
<accession>Q8GEC9</accession>
<keyword evidence="1" id="KW-0472">Membrane</keyword>
<organism evidence="2">
    <name type="scientific">Stutzerimonas stutzeri</name>
    <name type="common">Pseudomonas stutzeri</name>
    <dbReference type="NCBI Taxonomy" id="316"/>
    <lineage>
        <taxon>Bacteria</taxon>
        <taxon>Pseudomonadati</taxon>
        <taxon>Pseudomonadota</taxon>
        <taxon>Gammaproteobacteria</taxon>
        <taxon>Pseudomonadales</taxon>
        <taxon>Pseudomonadaceae</taxon>
        <taxon>Stutzerimonas</taxon>
    </lineage>
</organism>
<proteinExistence type="predicted"/>
<protein>
    <submittedName>
        <fullName evidence="2">ORF182</fullName>
    </submittedName>
</protein>
<gene>
    <name evidence="2" type="primary">orf182</name>
</gene>